<protein>
    <submittedName>
        <fullName evidence="2">Uncharacterized protein</fullName>
    </submittedName>
</protein>
<dbReference type="GeneID" id="14866355"/>
<keyword evidence="3" id="KW-1185">Reference proteome</keyword>
<dbReference type="KEGG" id="dfa:DFA_12238"/>
<organism evidence="2 3">
    <name type="scientific">Cavenderia fasciculata</name>
    <name type="common">Slime mold</name>
    <name type="synonym">Dictyostelium fasciculatum</name>
    <dbReference type="NCBI Taxonomy" id="261658"/>
    <lineage>
        <taxon>Eukaryota</taxon>
        <taxon>Amoebozoa</taxon>
        <taxon>Evosea</taxon>
        <taxon>Eumycetozoa</taxon>
        <taxon>Dictyostelia</taxon>
        <taxon>Acytosteliales</taxon>
        <taxon>Cavenderiaceae</taxon>
        <taxon>Cavenderia</taxon>
    </lineage>
</organism>
<dbReference type="EMBL" id="GL883029">
    <property type="protein sequence ID" value="EGG14466.1"/>
    <property type="molecule type" value="Genomic_DNA"/>
</dbReference>
<feature type="region of interest" description="Disordered" evidence="1">
    <location>
        <begin position="1"/>
        <end position="56"/>
    </location>
</feature>
<sequence length="56" mass="6312">MSSWVGNCNQSSKTDAGERERERESWLGLTVGIGREEEKQQNSRSDNGGLIYDVNH</sequence>
<evidence type="ECO:0000256" key="1">
    <source>
        <dbReference type="SAM" id="MobiDB-lite"/>
    </source>
</evidence>
<feature type="compositionally biased region" description="Basic and acidic residues" evidence="1">
    <location>
        <begin position="15"/>
        <end position="25"/>
    </location>
</feature>
<reference evidence="3" key="1">
    <citation type="journal article" date="2011" name="Genome Res.">
        <title>Phylogeny-wide analysis of social amoeba genomes highlights ancient origins for complex intercellular communication.</title>
        <authorList>
            <person name="Heidel A.J."/>
            <person name="Lawal H.M."/>
            <person name="Felder M."/>
            <person name="Schilde C."/>
            <person name="Helps N.R."/>
            <person name="Tunggal B."/>
            <person name="Rivero F."/>
            <person name="John U."/>
            <person name="Schleicher M."/>
            <person name="Eichinger L."/>
            <person name="Platzer M."/>
            <person name="Noegel A.A."/>
            <person name="Schaap P."/>
            <person name="Gloeckner G."/>
        </authorList>
    </citation>
    <scope>NUCLEOTIDE SEQUENCE [LARGE SCALE GENOMIC DNA]</scope>
    <source>
        <strain evidence="3">SH3</strain>
    </source>
</reference>
<dbReference type="AlphaFoldDB" id="F4QCU2"/>
<evidence type="ECO:0000313" key="3">
    <source>
        <dbReference type="Proteomes" id="UP000007797"/>
    </source>
</evidence>
<gene>
    <name evidence="2" type="ORF">DFA_12238</name>
</gene>
<proteinExistence type="predicted"/>
<feature type="compositionally biased region" description="Polar residues" evidence="1">
    <location>
        <begin position="1"/>
        <end position="14"/>
    </location>
</feature>
<dbReference type="Proteomes" id="UP000007797">
    <property type="component" value="Unassembled WGS sequence"/>
</dbReference>
<name>F4QCU2_CACFS</name>
<dbReference type="RefSeq" id="XP_004353875.1">
    <property type="nucleotide sequence ID" value="XM_004353823.1"/>
</dbReference>
<accession>F4QCU2</accession>
<evidence type="ECO:0000313" key="2">
    <source>
        <dbReference type="EMBL" id="EGG14466.1"/>
    </source>
</evidence>